<evidence type="ECO:0000256" key="1">
    <source>
        <dbReference type="ARBA" id="ARBA00010040"/>
    </source>
</evidence>
<dbReference type="HOGENOM" id="CLU_1660953_0_0_1"/>
<dbReference type="InterPro" id="IPR029058">
    <property type="entry name" value="AB_hydrolase_fold"/>
</dbReference>
<dbReference type="OrthoDB" id="416344at2759"/>
<keyword evidence="3" id="KW-0378">Hydrolase</keyword>
<evidence type="ECO:0000313" key="7">
    <source>
        <dbReference type="Proteomes" id="UP000007796"/>
    </source>
</evidence>
<feature type="domain" description="Peptidase S9 prolyl oligopeptidase catalytic" evidence="5">
    <location>
        <begin position="40"/>
        <end position="135"/>
    </location>
</feature>
<dbReference type="EMBL" id="GL629801">
    <property type="protein sequence ID" value="EFX00442.1"/>
    <property type="molecule type" value="Genomic_DNA"/>
</dbReference>
<dbReference type="Proteomes" id="UP000007796">
    <property type="component" value="Unassembled WGS sequence"/>
</dbReference>
<gene>
    <name evidence="6" type="ORF">CMQ_7444</name>
</gene>
<evidence type="ECO:0000256" key="3">
    <source>
        <dbReference type="ARBA" id="ARBA00022801"/>
    </source>
</evidence>
<sequence>MLDSSIFVLMDPSTKQLHPLFSATKGGATLGLRSSQLSDLPLYAEQEYVVVAVNPTGSTGFGKAFTDDIQGAWGGRPYGDVVNCFEHVKRTMPYADLSRAAAIGASYGGYLINWIAGQPLAKEFRALVCHDGVISGYGMFGSNIGCDVAKTMRCMPWEV</sequence>
<name>F0XQI4_GROCL</name>
<proteinExistence type="inferred from homology"/>
<dbReference type="PANTHER" id="PTHR42776:SF13">
    <property type="entry name" value="DIPEPTIDYL-PEPTIDASE 5"/>
    <property type="match status" value="1"/>
</dbReference>
<keyword evidence="7" id="KW-1185">Reference proteome</keyword>
<dbReference type="InParanoid" id="F0XQI4"/>
<evidence type="ECO:0000313" key="6">
    <source>
        <dbReference type="EMBL" id="EFX00442.1"/>
    </source>
</evidence>
<dbReference type="SUPFAM" id="SSF53474">
    <property type="entry name" value="alpha/beta-Hydrolases"/>
    <property type="match status" value="1"/>
</dbReference>
<dbReference type="Pfam" id="PF00326">
    <property type="entry name" value="Peptidase_S9"/>
    <property type="match status" value="1"/>
</dbReference>
<dbReference type="GO" id="GO:0006508">
    <property type="term" value="P:proteolysis"/>
    <property type="evidence" value="ECO:0007669"/>
    <property type="project" value="InterPro"/>
</dbReference>
<evidence type="ECO:0000259" key="5">
    <source>
        <dbReference type="Pfam" id="PF00326"/>
    </source>
</evidence>
<reference evidence="6 7" key="1">
    <citation type="journal article" date="2011" name="Proc. Natl. Acad. Sci. U.S.A.">
        <title>Genome and transcriptome analyses of the mountain pine beetle-fungal symbiont Grosmannia clavigera, a lodgepole pine pathogen.</title>
        <authorList>
            <person name="DiGuistini S."/>
            <person name="Wang Y."/>
            <person name="Liao N.Y."/>
            <person name="Taylor G."/>
            <person name="Tanguay P."/>
            <person name="Feau N."/>
            <person name="Henrissat B."/>
            <person name="Chan S.K."/>
            <person name="Hesse-Orce U."/>
            <person name="Alamouti S.M."/>
            <person name="Tsui C.K.M."/>
            <person name="Docking R.T."/>
            <person name="Levasseur A."/>
            <person name="Haridas S."/>
            <person name="Robertson G."/>
            <person name="Birol I."/>
            <person name="Holt R.A."/>
            <person name="Marra M.A."/>
            <person name="Hamelin R.C."/>
            <person name="Hirst M."/>
            <person name="Jones S.J.M."/>
            <person name="Bohlmann J."/>
            <person name="Breuil C."/>
        </authorList>
    </citation>
    <scope>NUCLEOTIDE SEQUENCE [LARGE SCALE GENOMIC DNA]</scope>
    <source>
        <strain evidence="7">kw1407 / UAMH 11150</strain>
    </source>
</reference>
<dbReference type="Gene3D" id="3.40.50.1820">
    <property type="entry name" value="alpha/beta hydrolase"/>
    <property type="match status" value="1"/>
</dbReference>
<evidence type="ECO:0000256" key="2">
    <source>
        <dbReference type="ARBA" id="ARBA00022729"/>
    </source>
</evidence>
<protein>
    <recommendedName>
        <fullName evidence="4">Dipeptidyl-peptidase V</fullName>
    </recommendedName>
</protein>
<dbReference type="GO" id="GO:0004252">
    <property type="term" value="F:serine-type endopeptidase activity"/>
    <property type="evidence" value="ECO:0007669"/>
    <property type="project" value="TreeGrafter"/>
</dbReference>
<dbReference type="GeneID" id="25980989"/>
<keyword evidence="2" id="KW-0732">Signal</keyword>
<dbReference type="eggNOG" id="KOG2100">
    <property type="taxonomic scope" value="Eukaryota"/>
</dbReference>
<dbReference type="RefSeq" id="XP_014169924.1">
    <property type="nucleotide sequence ID" value="XM_014314449.1"/>
</dbReference>
<dbReference type="InterPro" id="IPR001375">
    <property type="entry name" value="Peptidase_S9_cat"/>
</dbReference>
<dbReference type="PANTHER" id="PTHR42776">
    <property type="entry name" value="SERINE PEPTIDASE S9 FAMILY MEMBER"/>
    <property type="match status" value="1"/>
</dbReference>
<accession>F0XQI4</accession>
<organism evidence="7">
    <name type="scientific">Grosmannia clavigera (strain kw1407 / UAMH 11150)</name>
    <name type="common">Blue stain fungus</name>
    <name type="synonym">Graphiocladiella clavigera</name>
    <dbReference type="NCBI Taxonomy" id="655863"/>
    <lineage>
        <taxon>Eukaryota</taxon>
        <taxon>Fungi</taxon>
        <taxon>Dikarya</taxon>
        <taxon>Ascomycota</taxon>
        <taxon>Pezizomycotina</taxon>
        <taxon>Sordariomycetes</taxon>
        <taxon>Sordariomycetidae</taxon>
        <taxon>Ophiostomatales</taxon>
        <taxon>Ophiostomataceae</taxon>
        <taxon>Leptographium</taxon>
    </lineage>
</organism>
<dbReference type="AlphaFoldDB" id="F0XQI4"/>
<dbReference type="STRING" id="655863.F0XQI4"/>
<comment type="similarity">
    <text evidence="1">Belongs to the peptidase S9C family.</text>
</comment>
<evidence type="ECO:0000256" key="4">
    <source>
        <dbReference type="ARBA" id="ARBA00032829"/>
    </source>
</evidence>